<dbReference type="Gene3D" id="3.30.40.10">
    <property type="entry name" value="Zinc/RING finger domain, C3HC4 (zinc finger)"/>
    <property type="match status" value="1"/>
</dbReference>
<dbReference type="InterPro" id="IPR013083">
    <property type="entry name" value="Znf_RING/FYVE/PHD"/>
</dbReference>
<accession>A0A540MUE0</accession>
<feature type="domain" description="RING-type" evidence="2">
    <location>
        <begin position="74"/>
        <end position="122"/>
    </location>
</feature>
<keyword evidence="1" id="KW-0862">Zinc</keyword>
<evidence type="ECO:0000259" key="2">
    <source>
        <dbReference type="PROSITE" id="PS50089"/>
    </source>
</evidence>
<dbReference type="PROSITE" id="PS50089">
    <property type="entry name" value="ZF_RING_2"/>
    <property type="match status" value="1"/>
</dbReference>
<dbReference type="PANTHER" id="PTHR22765:SF434">
    <property type="entry name" value="GB|AAD18119.1-RELATED"/>
    <property type="match status" value="1"/>
</dbReference>
<dbReference type="GO" id="GO:0008270">
    <property type="term" value="F:zinc ion binding"/>
    <property type="evidence" value="ECO:0007669"/>
    <property type="project" value="UniProtKB-KW"/>
</dbReference>
<dbReference type="InterPro" id="IPR001841">
    <property type="entry name" value="Znf_RING"/>
</dbReference>
<evidence type="ECO:0000256" key="1">
    <source>
        <dbReference type="PROSITE-ProRule" id="PRU00175"/>
    </source>
</evidence>
<organism evidence="3 4">
    <name type="scientific">Malus baccata</name>
    <name type="common">Siberian crab apple</name>
    <name type="synonym">Pyrus baccata</name>
    <dbReference type="NCBI Taxonomy" id="106549"/>
    <lineage>
        <taxon>Eukaryota</taxon>
        <taxon>Viridiplantae</taxon>
        <taxon>Streptophyta</taxon>
        <taxon>Embryophyta</taxon>
        <taxon>Tracheophyta</taxon>
        <taxon>Spermatophyta</taxon>
        <taxon>Magnoliopsida</taxon>
        <taxon>eudicotyledons</taxon>
        <taxon>Gunneridae</taxon>
        <taxon>Pentapetalae</taxon>
        <taxon>rosids</taxon>
        <taxon>fabids</taxon>
        <taxon>Rosales</taxon>
        <taxon>Rosaceae</taxon>
        <taxon>Amygdaloideae</taxon>
        <taxon>Maleae</taxon>
        <taxon>Malus</taxon>
    </lineage>
</organism>
<keyword evidence="1" id="KW-0479">Metal-binding</keyword>
<dbReference type="SMART" id="SM00184">
    <property type="entry name" value="RING"/>
    <property type="match status" value="1"/>
</dbReference>
<dbReference type="STRING" id="106549.A0A540MUE0"/>
<dbReference type="PANTHER" id="PTHR22765">
    <property type="entry name" value="RING FINGER AND PROTEASE ASSOCIATED DOMAIN-CONTAINING"/>
    <property type="match status" value="1"/>
</dbReference>
<keyword evidence="4" id="KW-1185">Reference proteome</keyword>
<dbReference type="Proteomes" id="UP000315295">
    <property type="component" value="Unassembled WGS sequence"/>
</dbReference>
<sequence>MATVFSGQLLNTISNYHIDLDEFDLDEALTLSFEENSNSVHCNNNSILATSNSSCSSLIVDCMPSPVTAVDDVCAVCMEGMQSGGDQQDHSIIGKQVPCGHVYHATCISSWLIVCNSCPLCRSTMTPAVEK</sequence>
<proteinExistence type="predicted"/>
<gene>
    <name evidence="3" type="ORF">C1H46_012020</name>
</gene>
<dbReference type="GO" id="GO:0006511">
    <property type="term" value="P:ubiquitin-dependent protein catabolic process"/>
    <property type="evidence" value="ECO:0007669"/>
    <property type="project" value="TreeGrafter"/>
</dbReference>
<keyword evidence="1" id="KW-0863">Zinc-finger</keyword>
<evidence type="ECO:0000313" key="3">
    <source>
        <dbReference type="EMBL" id="TQE02381.1"/>
    </source>
</evidence>
<dbReference type="GO" id="GO:0061630">
    <property type="term" value="F:ubiquitin protein ligase activity"/>
    <property type="evidence" value="ECO:0007669"/>
    <property type="project" value="TreeGrafter"/>
</dbReference>
<dbReference type="EMBL" id="VIEB01000177">
    <property type="protein sequence ID" value="TQE02381.1"/>
    <property type="molecule type" value="Genomic_DNA"/>
</dbReference>
<dbReference type="AlphaFoldDB" id="A0A540MUE0"/>
<evidence type="ECO:0000313" key="4">
    <source>
        <dbReference type="Proteomes" id="UP000315295"/>
    </source>
</evidence>
<name>A0A540MUE0_MALBA</name>
<comment type="caution">
    <text evidence="3">The sequence shown here is derived from an EMBL/GenBank/DDBJ whole genome shotgun (WGS) entry which is preliminary data.</text>
</comment>
<protein>
    <recommendedName>
        <fullName evidence="2">RING-type domain-containing protein</fullName>
    </recommendedName>
</protein>
<dbReference type="InterPro" id="IPR051826">
    <property type="entry name" value="E3_ubiquitin-ligase_domain"/>
</dbReference>
<dbReference type="Pfam" id="PF13639">
    <property type="entry name" value="zf-RING_2"/>
    <property type="match status" value="1"/>
</dbReference>
<dbReference type="SUPFAM" id="SSF57850">
    <property type="entry name" value="RING/U-box"/>
    <property type="match status" value="1"/>
</dbReference>
<reference evidence="3 4" key="1">
    <citation type="journal article" date="2019" name="G3 (Bethesda)">
        <title>Sequencing of a Wild Apple (Malus baccata) Genome Unravels the Differences Between Cultivated and Wild Apple Species Regarding Disease Resistance and Cold Tolerance.</title>
        <authorList>
            <person name="Chen X."/>
        </authorList>
    </citation>
    <scope>NUCLEOTIDE SEQUENCE [LARGE SCALE GENOMIC DNA]</scope>
    <source>
        <strain evidence="4">cv. Shandingzi</strain>
        <tissue evidence="3">Leaves</tissue>
    </source>
</reference>